<evidence type="ECO:0000313" key="3">
    <source>
        <dbReference type="EMBL" id="CAL1407038.1"/>
    </source>
</evidence>
<dbReference type="AlphaFoldDB" id="A0AAV2GB51"/>
<sequence length="185" mass="20250">MEVDERSPGVDPNLTGKPPDHSSGWSGGPESAMALDIIGKTTSTTMTENGEQTLEVTYPPLPFTQTSNPQSVSYAGVVTGRNRDALTKAITWTPVGESDLITGTHKGEPALSVSESFKTKLCIPWQRTLIVRGLGLRINYITFSNKIRALWRPSHPIEIWGHGQDCFLVKLSNELDYLRALTEGP</sequence>
<evidence type="ECO:0000259" key="2">
    <source>
        <dbReference type="Pfam" id="PF14111"/>
    </source>
</evidence>
<dbReference type="Pfam" id="PF14111">
    <property type="entry name" value="DUF4283"/>
    <property type="match status" value="1"/>
</dbReference>
<dbReference type="InterPro" id="IPR025558">
    <property type="entry name" value="DUF4283"/>
</dbReference>
<name>A0AAV2GB51_9ROSI</name>
<organism evidence="3 4">
    <name type="scientific">Linum trigynum</name>
    <dbReference type="NCBI Taxonomy" id="586398"/>
    <lineage>
        <taxon>Eukaryota</taxon>
        <taxon>Viridiplantae</taxon>
        <taxon>Streptophyta</taxon>
        <taxon>Embryophyta</taxon>
        <taxon>Tracheophyta</taxon>
        <taxon>Spermatophyta</taxon>
        <taxon>Magnoliopsida</taxon>
        <taxon>eudicotyledons</taxon>
        <taxon>Gunneridae</taxon>
        <taxon>Pentapetalae</taxon>
        <taxon>rosids</taxon>
        <taxon>fabids</taxon>
        <taxon>Malpighiales</taxon>
        <taxon>Linaceae</taxon>
        <taxon>Linum</taxon>
    </lineage>
</organism>
<dbReference type="Proteomes" id="UP001497516">
    <property type="component" value="Chromosome 8"/>
</dbReference>
<keyword evidence="4" id="KW-1185">Reference proteome</keyword>
<gene>
    <name evidence="3" type="ORF">LTRI10_LOCUS46728</name>
</gene>
<feature type="region of interest" description="Disordered" evidence="1">
    <location>
        <begin position="1"/>
        <end position="31"/>
    </location>
</feature>
<protein>
    <recommendedName>
        <fullName evidence="2">DUF4283 domain-containing protein</fullName>
    </recommendedName>
</protein>
<dbReference type="EMBL" id="OZ034821">
    <property type="protein sequence ID" value="CAL1407038.1"/>
    <property type="molecule type" value="Genomic_DNA"/>
</dbReference>
<proteinExistence type="predicted"/>
<evidence type="ECO:0000313" key="4">
    <source>
        <dbReference type="Proteomes" id="UP001497516"/>
    </source>
</evidence>
<accession>A0AAV2GB51</accession>
<evidence type="ECO:0000256" key="1">
    <source>
        <dbReference type="SAM" id="MobiDB-lite"/>
    </source>
</evidence>
<feature type="domain" description="DUF4283" evidence="2">
    <location>
        <begin position="125"/>
        <end position="185"/>
    </location>
</feature>
<reference evidence="3 4" key="1">
    <citation type="submission" date="2024-04" db="EMBL/GenBank/DDBJ databases">
        <authorList>
            <person name="Fracassetti M."/>
        </authorList>
    </citation>
    <scope>NUCLEOTIDE SEQUENCE [LARGE SCALE GENOMIC DNA]</scope>
</reference>